<dbReference type="GO" id="GO:0005737">
    <property type="term" value="C:cytoplasm"/>
    <property type="evidence" value="ECO:0007669"/>
    <property type="project" value="InterPro"/>
</dbReference>
<accession>A0A853FYQ7</accession>
<dbReference type="PANTHER" id="PTHR30486">
    <property type="entry name" value="TWITCHING MOTILITY PROTEIN PILT"/>
    <property type="match status" value="1"/>
</dbReference>
<sequence length="342" mass="36134">MSAVPKSSIAVALDRRIQMLRTAMGPVIAVALEDPDVVEIMLNPDGSLWVDRLSSGRAPLGLELSEADGERIIRLVAAHVGAEVHRGQPLLTAELPETGERFEGILPPAAPGPAFALRKRAVGVIPLDRYIADGMMSTAQADFLVKALYARQNILIAGGTSTGKTTLANALLAEIAATGDRVLVLEDTVELQCAANDHVPLRTRIGVVTMQELVRATMRLRPDRVVVGEVRGGEALDLIKVWGTGHPGGIATIHAGSAVGALLRLEQLILEVAVNPPRALIAEAVNVVIYIAGRGRKRRIESIARVAGFDGTGYQLVDALETPFPESAPASFPSSDLPGDSS</sequence>
<evidence type="ECO:0000313" key="4">
    <source>
        <dbReference type="Proteomes" id="UP000559809"/>
    </source>
</evidence>
<dbReference type="AlphaFoldDB" id="A0A853FYQ7"/>
<dbReference type="GO" id="GO:0016887">
    <property type="term" value="F:ATP hydrolysis activity"/>
    <property type="evidence" value="ECO:0007669"/>
    <property type="project" value="InterPro"/>
</dbReference>
<dbReference type="GO" id="GO:0005524">
    <property type="term" value="F:ATP binding"/>
    <property type="evidence" value="ECO:0007669"/>
    <property type="project" value="InterPro"/>
</dbReference>
<dbReference type="Gene3D" id="3.40.50.300">
    <property type="entry name" value="P-loop containing nucleotide triphosphate hydrolases"/>
    <property type="match status" value="1"/>
</dbReference>
<dbReference type="CDD" id="cd01130">
    <property type="entry name" value="VirB11-like_ATPase"/>
    <property type="match status" value="1"/>
</dbReference>
<dbReference type="InterPro" id="IPR001482">
    <property type="entry name" value="T2SS/T4SS_dom"/>
</dbReference>
<organism evidence="3 4">
    <name type="scientific">Parapusillimonas granuli</name>
    <dbReference type="NCBI Taxonomy" id="380911"/>
    <lineage>
        <taxon>Bacteria</taxon>
        <taxon>Pseudomonadati</taxon>
        <taxon>Pseudomonadota</taxon>
        <taxon>Betaproteobacteria</taxon>
        <taxon>Burkholderiales</taxon>
        <taxon>Alcaligenaceae</taxon>
        <taxon>Parapusillimonas</taxon>
    </lineage>
</organism>
<dbReference type="NCBIfam" id="TIGR02782">
    <property type="entry name" value="TrbB_P"/>
    <property type="match status" value="1"/>
</dbReference>
<evidence type="ECO:0000256" key="1">
    <source>
        <dbReference type="ARBA" id="ARBA00006611"/>
    </source>
</evidence>
<dbReference type="EMBL" id="JACCEM010000010">
    <property type="protein sequence ID" value="NYT51244.1"/>
    <property type="molecule type" value="Genomic_DNA"/>
</dbReference>
<dbReference type="Pfam" id="PF00437">
    <property type="entry name" value="T2SSE"/>
    <property type="match status" value="1"/>
</dbReference>
<comment type="similarity">
    <text evidence="1">Belongs to the GSP E family.</text>
</comment>
<dbReference type="InterPro" id="IPR014149">
    <property type="entry name" value="Conjug-transfer_TrbB"/>
</dbReference>
<proteinExistence type="inferred from homology"/>
<dbReference type="InterPro" id="IPR050921">
    <property type="entry name" value="T4SS_GSP_E_ATPase"/>
</dbReference>
<dbReference type="PANTHER" id="PTHR30486:SF6">
    <property type="entry name" value="TYPE IV PILUS RETRACTATION ATPASE PILT"/>
    <property type="match status" value="1"/>
</dbReference>
<dbReference type="SUPFAM" id="SSF52540">
    <property type="entry name" value="P-loop containing nucleoside triphosphate hydrolases"/>
    <property type="match status" value="1"/>
</dbReference>
<feature type="domain" description="Bacterial type II secretion system protein E" evidence="2">
    <location>
        <begin position="108"/>
        <end position="289"/>
    </location>
</feature>
<reference evidence="3 4" key="1">
    <citation type="submission" date="2020-07" db="EMBL/GenBank/DDBJ databases">
        <title>Taxonomic revisions and descriptions of new bacterial species based on genomic comparisons in the high-G+C-content subgroup of the family Alcaligenaceae.</title>
        <authorList>
            <person name="Szabo A."/>
            <person name="Felfoldi T."/>
        </authorList>
    </citation>
    <scope>NUCLEOTIDE SEQUENCE [LARGE SCALE GENOMIC DNA]</scope>
    <source>
        <strain evidence="3 4">LMG 24012</strain>
    </source>
</reference>
<evidence type="ECO:0000313" key="3">
    <source>
        <dbReference type="EMBL" id="NYT51244.1"/>
    </source>
</evidence>
<dbReference type="Proteomes" id="UP000559809">
    <property type="component" value="Unassembled WGS sequence"/>
</dbReference>
<gene>
    <name evidence="3" type="primary">trbB</name>
    <name evidence="3" type="ORF">H0A72_18175</name>
</gene>
<dbReference type="RefSeq" id="WP_180157897.1">
    <property type="nucleotide sequence ID" value="NZ_JACCEM010000010.1"/>
</dbReference>
<dbReference type="Gene3D" id="3.30.450.90">
    <property type="match status" value="1"/>
</dbReference>
<evidence type="ECO:0000259" key="2">
    <source>
        <dbReference type="Pfam" id="PF00437"/>
    </source>
</evidence>
<dbReference type="InterPro" id="IPR027417">
    <property type="entry name" value="P-loop_NTPase"/>
</dbReference>
<comment type="caution">
    <text evidence="3">The sequence shown here is derived from an EMBL/GenBank/DDBJ whole genome shotgun (WGS) entry which is preliminary data.</text>
</comment>
<protein>
    <submittedName>
        <fullName evidence="3">P-type conjugative transfer ATPase TrbB</fullName>
    </submittedName>
</protein>
<keyword evidence="4" id="KW-1185">Reference proteome</keyword>
<name>A0A853FYQ7_9BURK</name>